<dbReference type="InterPro" id="IPR000182">
    <property type="entry name" value="GNAT_dom"/>
</dbReference>
<reference evidence="4 5" key="1">
    <citation type="submission" date="2015-07" db="EMBL/GenBank/DDBJ databases">
        <title>A draft genome sequence of Mycobacterium wolinskyi.</title>
        <authorList>
            <person name="de Man T.J."/>
            <person name="Perry K.A."/>
            <person name="Coulliette A.D."/>
            <person name="Jensen B."/>
            <person name="Toney N.C."/>
            <person name="Limbago B.M."/>
            <person name="Noble-Wang J."/>
        </authorList>
    </citation>
    <scope>NUCLEOTIDE SEQUENCE [LARGE SCALE GENOMIC DNA]</scope>
    <source>
        <strain evidence="4 5">CDC_01</strain>
    </source>
</reference>
<dbReference type="STRING" id="59750.AWC31_29605"/>
<dbReference type="PROSITE" id="PS51186">
    <property type="entry name" value="GNAT"/>
    <property type="match status" value="1"/>
</dbReference>
<protein>
    <submittedName>
        <fullName evidence="4">GCN5 family acetyltransferase</fullName>
    </submittedName>
</protein>
<feature type="domain" description="N-acetyltransferase" evidence="3">
    <location>
        <begin position="3"/>
        <end position="155"/>
    </location>
</feature>
<name>A0A132PRU7_9MYCO</name>
<evidence type="ECO:0000259" key="3">
    <source>
        <dbReference type="PROSITE" id="PS51186"/>
    </source>
</evidence>
<dbReference type="PANTHER" id="PTHR43877">
    <property type="entry name" value="AMINOALKYLPHOSPHONATE N-ACETYLTRANSFERASE-RELATED-RELATED"/>
    <property type="match status" value="1"/>
</dbReference>
<dbReference type="Proteomes" id="UP000070612">
    <property type="component" value="Unassembled WGS sequence"/>
</dbReference>
<gene>
    <name evidence="4" type="ORF">AFM11_06055</name>
</gene>
<dbReference type="InterPro" id="IPR050832">
    <property type="entry name" value="Bact_Acetyltransf"/>
</dbReference>
<keyword evidence="2" id="KW-0012">Acyltransferase</keyword>
<dbReference type="SUPFAM" id="SSF55729">
    <property type="entry name" value="Acyl-CoA N-acyltransferases (Nat)"/>
    <property type="match status" value="1"/>
</dbReference>
<organism evidence="4 5">
    <name type="scientific">Mycolicibacterium wolinskyi</name>
    <dbReference type="NCBI Taxonomy" id="59750"/>
    <lineage>
        <taxon>Bacteria</taxon>
        <taxon>Bacillati</taxon>
        <taxon>Actinomycetota</taxon>
        <taxon>Actinomycetes</taxon>
        <taxon>Mycobacteriales</taxon>
        <taxon>Mycobacteriaceae</taxon>
        <taxon>Mycolicibacterium</taxon>
    </lineage>
</organism>
<dbReference type="InterPro" id="IPR016181">
    <property type="entry name" value="Acyl_CoA_acyltransferase"/>
</dbReference>
<dbReference type="PANTHER" id="PTHR43877:SF1">
    <property type="entry name" value="ACETYLTRANSFERASE"/>
    <property type="match status" value="1"/>
</dbReference>
<evidence type="ECO:0000313" key="5">
    <source>
        <dbReference type="Proteomes" id="UP000070612"/>
    </source>
</evidence>
<dbReference type="AlphaFoldDB" id="A0A132PRU7"/>
<comment type="caution">
    <text evidence="4">The sequence shown here is derived from an EMBL/GenBank/DDBJ whole genome shotgun (WGS) entry which is preliminary data.</text>
</comment>
<keyword evidence="5" id="KW-1185">Reference proteome</keyword>
<evidence type="ECO:0000313" key="4">
    <source>
        <dbReference type="EMBL" id="KWX24994.1"/>
    </source>
</evidence>
<evidence type="ECO:0000256" key="1">
    <source>
        <dbReference type="ARBA" id="ARBA00022679"/>
    </source>
</evidence>
<dbReference type="GO" id="GO:0016747">
    <property type="term" value="F:acyltransferase activity, transferring groups other than amino-acyl groups"/>
    <property type="evidence" value="ECO:0007669"/>
    <property type="project" value="InterPro"/>
</dbReference>
<dbReference type="EMBL" id="LGTW01000003">
    <property type="protein sequence ID" value="KWX24994.1"/>
    <property type="molecule type" value="Genomic_DNA"/>
</dbReference>
<proteinExistence type="predicted"/>
<sequence length="155" mass="17364">MTYRVIRLTEADWRLFAVLRLRALADSLGVDDQHYRRESRFTAAQWRRRLRDHAQFTAAVDGRAVGLIGAQQQNAHTMYLYSLWVDPAARGDGLAHRLIGAAVDWSRGRRVQTVKLRVASDNAAARCVYESLGFDVADAESSSGAEELAMTLRVS</sequence>
<dbReference type="Gene3D" id="3.40.630.30">
    <property type="match status" value="1"/>
</dbReference>
<dbReference type="PATRIC" id="fig|59750.3.peg.4403"/>
<dbReference type="RefSeq" id="WP_067845181.1">
    <property type="nucleotide sequence ID" value="NZ_LGTW01000003.1"/>
</dbReference>
<dbReference type="Pfam" id="PF00583">
    <property type="entry name" value="Acetyltransf_1"/>
    <property type="match status" value="1"/>
</dbReference>
<dbReference type="CDD" id="cd04301">
    <property type="entry name" value="NAT_SF"/>
    <property type="match status" value="1"/>
</dbReference>
<keyword evidence="1 4" id="KW-0808">Transferase</keyword>
<accession>A0A132PRU7</accession>
<evidence type="ECO:0000256" key="2">
    <source>
        <dbReference type="ARBA" id="ARBA00023315"/>
    </source>
</evidence>